<keyword evidence="9 15" id="KW-1133">Transmembrane helix</keyword>
<evidence type="ECO:0000256" key="12">
    <source>
        <dbReference type="ARBA" id="ARBA00023136"/>
    </source>
</evidence>
<dbReference type="Proteomes" id="UP000019132">
    <property type="component" value="Unassembled WGS sequence"/>
</dbReference>
<comment type="similarity">
    <text evidence="2">Belongs to the MCU (TC 1.A.77) family.</text>
</comment>
<dbReference type="EMBL" id="GL376563">
    <property type="status" value="NOT_ANNOTATED_CDS"/>
    <property type="molecule type" value="Genomic_DNA"/>
</dbReference>
<keyword evidence="7" id="KW-0999">Mitochondrion inner membrane</keyword>
<evidence type="ECO:0000256" key="4">
    <source>
        <dbReference type="ARBA" id="ARBA00022568"/>
    </source>
</evidence>
<dbReference type="STRING" id="431595.K3XA36"/>
<evidence type="ECO:0000256" key="13">
    <source>
        <dbReference type="ARBA" id="ARBA00023303"/>
    </source>
</evidence>
<evidence type="ECO:0000256" key="14">
    <source>
        <dbReference type="ARBA" id="ARBA00036634"/>
    </source>
</evidence>
<evidence type="ECO:0000256" key="1">
    <source>
        <dbReference type="ARBA" id="ARBA00004448"/>
    </source>
</evidence>
<reference evidence="17" key="3">
    <citation type="submission" date="2015-02" db="UniProtKB">
        <authorList>
            <consortium name="EnsemblProtists"/>
        </authorList>
    </citation>
    <scope>IDENTIFICATION</scope>
    <source>
        <strain evidence="17">DAOM BR144</strain>
    </source>
</reference>
<dbReference type="EnsemblProtists" id="PYU1_T014085">
    <property type="protein sequence ID" value="PYU1_T014085"/>
    <property type="gene ID" value="PYU1_G014056"/>
</dbReference>
<evidence type="ECO:0000313" key="18">
    <source>
        <dbReference type="Proteomes" id="UP000019132"/>
    </source>
</evidence>
<evidence type="ECO:0000256" key="7">
    <source>
        <dbReference type="ARBA" id="ARBA00022792"/>
    </source>
</evidence>
<feature type="domain" description="Calcium uniporter protein C-terminal" evidence="16">
    <location>
        <begin position="194"/>
        <end position="370"/>
    </location>
</feature>
<keyword evidence="5" id="KW-0107">Calcium channel</keyword>
<dbReference type="InterPro" id="IPR006769">
    <property type="entry name" value="MCU_C"/>
</dbReference>
<proteinExistence type="inferred from homology"/>
<keyword evidence="10" id="KW-0406">Ion transport</keyword>
<dbReference type="eggNOG" id="KOG2966">
    <property type="taxonomic scope" value="Eukaryota"/>
</dbReference>
<protein>
    <recommendedName>
        <fullName evidence="16">Calcium uniporter protein C-terminal domain-containing protein</fullName>
    </recommendedName>
</protein>
<dbReference type="InParanoid" id="K3XA36"/>
<sequence>MLHRGALALIAAAGVRGPQQQLALATLKRSIASTAALQYARSNRALELKYKDGSCTLAVPLPLSGFDEERVFSIPPESTVAAIKAQIEAEDKSVQTVDIRSKRGKSFSPEDTLNNILKDDFELLINDRVLPVTAPVFSGNAYVSLLDEGDLDVRSVAQKSAIISLRYALETLGKWKISYAEFVLMCKEYGIPKKQASEILNAFHQSGVVFSFRNSDDEDLQHSIFLQPRSVIDSYLESIGLSPVTKQLFVQERENLLQKIQSLEPEHVALVNLRKELHAAATRHANVIAAGLSTSLVGTFGLYFWLSFIHFSWDIMEPVTYFTGFGMSVVGYTWWSLTNQEYEYENIYDYFYKKKLGKLVANAKFDQARLDAVTQALDQKKHQLAEVEQVLTRPTHLQSSYLHLLEESEHSWDRRVLTQAATTSAAAAPSTSNKKL</sequence>
<dbReference type="PANTHER" id="PTHR13462">
    <property type="entry name" value="CALCIUM UNIPORTER PROTEIN, MITOCHONDRIAL"/>
    <property type="match status" value="1"/>
</dbReference>
<evidence type="ECO:0000256" key="15">
    <source>
        <dbReference type="SAM" id="Phobius"/>
    </source>
</evidence>
<dbReference type="OMA" id="IESHPKW"/>
<keyword evidence="4" id="KW-0109">Calcium transport</keyword>
<evidence type="ECO:0000313" key="17">
    <source>
        <dbReference type="EnsemblProtists" id="PYU1_T014085"/>
    </source>
</evidence>
<dbReference type="GO" id="GO:0051560">
    <property type="term" value="P:mitochondrial calcium ion homeostasis"/>
    <property type="evidence" value="ECO:0007669"/>
    <property type="project" value="InterPro"/>
</dbReference>
<dbReference type="Pfam" id="PF04678">
    <property type="entry name" value="MCU"/>
    <property type="match status" value="1"/>
</dbReference>
<reference evidence="18" key="1">
    <citation type="journal article" date="2010" name="Genome Biol.">
        <title>Genome sequence of the necrotrophic plant pathogen Pythium ultimum reveals original pathogenicity mechanisms and effector repertoire.</title>
        <authorList>
            <person name="Levesque C.A."/>
            <person name="Brouwer H."/>
            <person name="Cano L."/>
            <person name="Hamilton J.P."/>
            <person name="Holt C."/>
            <person name="Huitema E."/>
            <person name="Raffaele S."/>
            <person name="Robideau G.P."/>
            <person name="Thines M."/>
            <person name="Win J."/>
            <person name="Zerillo M.M."/>
            <person name="Beakes G.W."/>
            <person name="Boore J.L."/>
            <person name="Busam D."/>
            <person name="Dumas B."/>
            <person name="Ferriera S."/>
            <person name="Fuerstenberg S.I."/>
            <person name="Gachon C.M."/>
            <person name="Gaulin E."/>
            <person name="Govers F."/>
            <person name="Grenville-Briggs L."/>
            <person name="Horner N."/>
            <person name="Hostetler J."/>
            <person name="Jiang R.H."/>
            <person name="Johnson J."/>
            <person name="Krajaejun T."/>
            <person name="Lin H."/>
            <person name="Meijer H.J."/>
            <person name="Moore B."/>
            <person name="Morris P."/>
            <person name="Phuntmart V."/>
            <person name="Puiu D."/>
            <person name="Shetty J."/>
            <person name="Stajich J.E."/>
            <person name="Tripathy S."/>
            <person name="Wawra S."/>
            <person name="van West P."/>
            <person name="Whitty B.R."/>
            <person name="Coutinho P.M."/>
            <person name="Henrissat B."/>
            <person name="Martin F."/>
            <person name="Thomas P.D."/>
            <person name="Tyler B.M."/>
            <person name="De Vries R.P."/>
            <person name="Kamoun S."/>
            <person name="Yandell M."/>
            <person name="Tisserat N."/>
            <person name="Buell C.R."/>
        </authorList>
    </citation>
    <scope>NUCLEOTIDE SEQUENCE</scope>
    <source>
        <strain evidence="18">DAOM:BR144</strain>
    </source>
</reference>
<dbReference type="InterPro" id="IPR039055">
    <property type="entry name" value="MCU_fam"/>
</dbReference>
<dbReference type="GO" id="GO:0015292">
    <property type="term" value="F:uniporter activity"/>
    <property type="evidence" value="ECO:0007669"/>
    <property type="project" value="TreeGrafter"/>
</dbReference>
<keyword evidence="11" id="KW-0496">Mitochondrion</keyword>
<keyword evidence="12 15" id="KW-0472">Membrane</keyword>
<feature type="transmembrane region" description="Helical" evidence="15">
    <location>
        <begin position="287"/>
        <end position="306"/>
    </location>
</feature>
<evidence type="ECO:0000256" key="9">
    <source>
        <dbReference type="ARBA" id="ARBA00022989"/>
    </source>
</evidence>
<dbReference type="GO" id="GO:0036444">
    <property type="term" value="P:calcium import into the mitochondrion"/>
    <property type="evidence" value="ECO:0007669"/>
    <property type="project" value="UniProtKB-ARBA"/>
</dbReference>
<keyword evidence="18" id="KW-1185">Reference proteome</keyword>
<dbReference type="AlphaFoldDB" id="K3XA36"/>
<reference evidence="18" key="2">
    <citation type="submission" date="2010-04" db="EMBL/GenBank/DDBJ databases">
        <authorList>
            <person name="Buell R."/>
            <person name="Hamilton J."/>
            <person name="Hostetler J."/>
        </authorList>
    </citation>
    <scope>NUCLEOTIDE SEQUENCE [LARGE SCALE GENOMIC DNA]</scope>
    <source>
        <strain evidence="18">DAOM:BR144</strain>
    </source>
</reference>
<dbReference type="GO" id="GO:0005262">
    <property type="term" value="F:calcium channel activity"/>
    <property type="evidence" value="ECO:0007669"/>
    <property type="project" value="UniProtKB-KW"/>
</dbReference>
<evidence type="ECO:0000256" key="11">
    <source>
        <dbReference type="ARBA" id="ARBA00023128"/>
    </source>
</evidence>
<organism evidence="17 18">
    <name type="scientific">Globisporangium ultimum (strain ATCC 200006 / CBS 805.95 / DAOM BR144)</name>
    <name type="common">Pythium ultimum</name>
    <dbReference type="NCBI Taxonomy" id="431595"/>
    <lineage>
        <taxon>Eukaryota</taxon>
        <taxon>Sar</taxon>
        <taxon>Stramenopiles</taxon>
        <taxon>Oomycota</taxon>
        <taxon>Peronosporomycetes</taxon>
        <taxon>Pythiales</taxon>
        <taxon>Pythiaceae</taxon>
        <taxon>Globisporangium</taxon>
    </lineage>
</organism>
<accession>K3XA36</accession>
<keyword evidence="8" id="KW-0106">Calcium</keyword>
<comment type="subcellular location">
    <subcellularLocation>
        <location evidence="1">Mitochondrion inner membrane</location>
        <topology evidence="1">Multi-pass membrane protein</topology>
    </subcellularLocation>
</comment>
<keyword evidence="3" id="KW-0813">Transport</keyword>
<keyword evidence="13" id="KW-0407">Ion channel</keyword>
<dbReference type="HOGENOM" id="CLU_056312_0_0_1"/>
<dbReference type="PANTHER" id="PTHR13462:SF10">
    <property type="entry name" value="CALCIUM UNIPORTER PROTEIN, MITOCHONDRIAL"/>
    <property type="match status" value="1"/>
</dbReference>
<evidence type="ECO:0000256" key="5">
    <source>
        <dbReference type="ARBA" id="ARBA00022673"/>
    </source>
</evidence>
<evidence type="ECO:0000256" key="3">
    <source>
        <dbReference type="ARBA" id="ARBA00022448"/>
    </source>
</evidence>
<comment type="catalytic activity">
    <reaction evidence="14">
        <text>Ca(2+)(in) = Ca(2+)(out)</text>
        <dbReference type="Rhea" id="RHEA:29671"/>
        <dbReference type="ChEBI" id="CHEBI:29108"/>
    </reaction>
</comment>
<dbReference type="VEuPathDB" id="FungiDB:PYU1_G014056"/>
<name>K3XA36_GLOUD</name>
<dbReference type="GO" id="GO:1990246">
    <property type="term" value="C:uniplex complex"/>
    <property type="evidence" value="ECO:0007669"/>
    <property type="project" value="TreeGrafter"/>
</dbReference>
<feature type="transmembrane region" description="Helical" evidence="15">
    <location>
        <begin position="318"/>
        <end position="337"/>
    </location>
</feature>
<evidence type="ECO:0000256" key="6">
    <source>
        <dbReference type="ARBA" id="ARBA00022692"/>
    </source>
</evidence>
<keyword evidence="6 15" id="KW-0812">Transmembrane</keyword>
<evidence type="ECO:0000259" key="16">
    <source>
        <dbReference type="Pfam" id="PF04678"/>
    </source>
</evidence>
<evidence type="ECO:0000256" key="10">
    <source>
        <dbReference type="ARBA" id="ARBA00023065"/>
    </source>
</evidence>
<evidence type="ECO:0000256" key="2">
    <source>
        <dbReference type="ARBA" id="ARBA00005653"/>
    </source>
</evidence>
<evidence type="ECO:0000256" key="8">
    <source>
        <dbReference type="ARBA" id="ARBA00022837"/>
    </source>
</evidence>